<proteinExistence type="predicted"/>
<accession>A0ABS9V4C2</accession>
<keyword evidence="2" id="KW-1185">Reference proteome</keyword>
<protein>
    <recommendedName>
        <fullName evidence="3">Carboxypeptidase regulatory-like domain-containing protein</fullName>
    </recommendedName>
</protein>
<organism evidence="1 2">
    <name type="scientific">Belliella filtrata</name>
    <dbReference type="NCBI Taxonomy" id="2923435"/>
    <lineage>
        <taxon>Bacteria</taxon>
        <taxon>Pseudomonadati</taxon>
        <taxon>Bacteroidota</taxon>
        <taxon>Cytophagia</taxon>
        <taxon>Cytophagales</taxon>
        <taxon>Cyclobacteriaceae</taxon>
        <taxon>Belliella</taxon>
    </lineage>
</organism>
<comment type="caution">
    <text evidence="1">The sequence shown here is derived from an EMBL/GenBank/DDBJ whole genome shotgun (WGS) entry which is preliminary data.</text>
</comment>
<reference evidence="1" key="1">
    <citation type="submission" date="2022-03" db="EMBL/GenBank/DDBJ databases">
        <title>De novo assembled genomes of Belliella spp. (Cyclobacteriaceae) strains.</title>
        <authorList>
            <person name="Szabo A."/>
            <person name="Korponai K."/>
            <person name="Felfoldi T."/>
        </authorList>
    </citation>
    <scope>NUCLEOTIDE SEQUENCE</scope>
    <source>
        <strain evidence="1">DSM 111904</strain>
    </source>
</reference>
<dbReference type="RefSeq" id="WP_241349617.1">
    <property type="nucleotide sequence ID" value="NZ_JAKZGP010000067.1"/>
</dbReference>
<dbReference type="EMBL" id="JAKZGP010000067">
    <property type="protein sequence ID" value="MCH7411267.1"/>
    <property type="molecule type" value="Genomic_DNA"/>
</dbReference>
<evidence type="ECO:0000313" key="1">
    <source>
        <dbReference type="EMBL" id="MCH7411267.1"/>
    </source>
</evidence>
<evidence type="ECO:0000313" key="2">
    <source>
        <dbReference type="Proteomes" id="UP001165489"/>
    </source>
</evidence>
<gene>
    <name evidence="1" type="ORF">MM239_17865</name>
</gene>
<dbReference type="Proteomes" id="UP001165489">
    <property type="component" value="Unassembled WGS sequence"/>
</dbReference>
<name>A0ABS9V4C2_9BACT</name>
<evidence type="ECO:0008006" key="3">
    <source>
        <dbReference type="Google" id="ProtNLM"/>
    </source>
</evidence>
<sequence length="234" mass="26737">MKNPFLVLGVFLSITNCAPEKTINHPEPTLVNGYLMVLGTNDTIRDRPYKIALLRNSRRKVYDETYTDDNGYFELEHISEEGDNPVVYELRFDDHIPDETFTGEIAVFVDTLAPNSGVSQLRPGSYKGRGGFSSGFQSWANVTLEKRAWLELEVENIDPQLGDQIRIKFVSHRAGTGSWEHTFYHGQHWKIILPGVGNVENILEYSVKIEDGFVPKTERILLGEMDTTYFKLEY</sequence>